<dbReference type="Proteomes" id="UP000186895">
    <property type="component" value="Unassembled WGS sequence"/>
</dbReference>
<dbReference type="SMART" id="SM00091">
    <property type="entry name" value="PAS"/>
    <property type="match status" value="2"/>
</dbReference>
<name>A0A1N6NTY8_9GAMM</name>
<dbReference type="SMART" id="SM00267">
    <property type="entry name" value="GGDEF"/>
    <property type="match status" value="1"/>
</dbReference>
<feature type="domain" description="PAS" evidence="7">
    <location>
        <begin position="15"/>
        <end position="85"/>
    </location>
</feature>
<organism evidence="10 11">
    <name type="scientific">Marinobacterium stanieri</name>
    <dbReference type="NCBI Taxonomy" id="49186"/>
    <lineage>
        <taxon>Bacteria</taxon>
        <taxon>Pseudomonadati</taxon>
        <taxon>Pseudomonadota</taxon>
        <taxon>Gammaproteobacteria</taxon>
        <taxon>Oceanospirillales</taxon>
        <taxon>Oceanospirillaceae</taxon>
        <taxon>Marinobacterium</taxon>
    </lineage>
</organism>
<evidence type="ECO:0000313" key="11">
    <source>
        <dbReference type="Proteomes" id="UP000186895"/>
    </source>
</evidence>
<evidence type="ECO:0000313" key="10">
    <source>
        <dbReference type="EMBL" id="SIP95575.1"/>
    </source>
</evidence>
<dbReference type="CDD" id="cd01949">
    <property type="entry name" value="GGDEF"/>
    <property type="match status" value="1"/>
</dbReference>
<dbReference type="InterPro" id="IPR000160">
    <property type="entry name" value="GGDEF_dom"/>
</dbReference>
<dbReference type="CDD" id="cd00130">
    <property type="entry name" value="PAS"/>
    <property type="match status" value="1"/>
</dbReference>
<dbReference type="GO" id="GO:0016301">
    <property type="term" value="F:kinase activity"/>
    <property type="evidence" value="ECO:0007669"/>
    <property type="project" value="UniProtKB-KW"/>
</dbReference>
<protein>
    <recommendedName>
        <fullName evidence="6">Sensor protein FixL</fullName>
    </recommendedName>
</protein>
<evidence type="ECO:0000256" key="5">
    <source>
        <dbReference type="ARBA" id="ARBA00059827"/>
    </source>
</evidence>
<dbReference type="GO" id="GO:0005524">
    <property type="term" value="F:ATP binding"/>
    <property type="evidence" value="ECO:0007669"/>
    <property type="project" value="UniProtKB-KW"/>
</dbReference>
<dbReference type="Pfam" id="PF13188">
    <property type="entry name" value="PAS_8"/>
    <property type="match status" value="1"/>
</dbReference>
<evidence type="ECO:0000259" key="9">
    <source>
        <dbReference type="PROSITE" id="PS50887"/>
    </source>
</evidence>
<dbReference type="FunFam" id="3.30.450.20:FF:000060">
    <property type="entry name" value="Sensor protein FixL"/>
    <property type="match status" value="1"/>
</dbReference>
<dbReference type="PROSITE" id="PS50887">
    <property type="entry name" value="GGDEF"/>
    <property type="match status" value="1"/>
</dbReference>
<dbReference type="STRING" id="49186.SAMN05421647_101561"/>
<evidence type="ECO:0000259" key="7">
    <source>
        <dbReference type="PROSITE" id="PS50112"/>
    </source>
</evidence>
<dbReference type="SUPFAM" id="SSF55785">
    <property type="entry name" value="PYP-like sensor domain (PAS domain)"/>
    <property type="match status" value="2"/>
</dbReference>
<evidence type="ECO:0000256" key="1">
    <source>
        <dbReference type="ARBA" id="ARBA00022679"/>
    </source>
</evidence>
<sequence length="692" mass="77507">MNATNTRLVGTELSFAQLYEGLLRSAVDAIIVTDTEGTIRSVSDSTQTLFGHERSELIGNSINCLMPRHHSSRHNGYIERYLETGEKRILGKGRNVEGLHKSGHVFPLHLSISRVQTLGETLFIGICHDLSDYTKVLERAELAEKRYLSILENQRELICRLDAQLNISYANSSMQALLESTSISELESKPFQSIFENTDEVREQLNTFFRSPQAWQQGLRFTGHIPTHTGSCYIDWSFSYIPPGHGESAELQVIGTDETAREEALKTAHFLEHHDPLTRLLNKRAFIDAFNRHKTSEQPYAFIYLNLNRLQVVQHMFSPDATDRIILEAARRIAVHTPATSLATRIYNSDFAIALPIKSSQGATEFAHTIVHALEHPYNIYNERVQLDVAAGISIWPDDGSQVEDLLHHAESAVALSGISTQASHVYIFDESMHEERKKRAHTEQALRRAFECDLIDVYLQPKSCLATASTLGFEALARWNDEQGNPVSPVLFVAIAEETGLGAELDRYILRKVVSSISDTLATGQQCRTVAVNITAQHFNDHQLVDHVSSLLNEYKVPASLIELEVTESAILSVTPKVQDNLLRLRELGIRVSIDDFGTGYSSLAYLKDLNVDAIKIDKSFVDHIEEENGLQLVKAIISIAQSLNLDVIAEGIETEQQKQHLLRNGCVIGQGFYFSKPLPFQEAVNKLNLS</sequence>
<dbReference type="InterPro" id="IPR000014">
    <property type="entry name" value="PAS"/>
</dbReference>
<dbReference type="SUPFAM" id="SSF141868">
    <property type="entry name" value="EAL domain-like"/>
    <property type="match status" value="1"/>
</dbReference>
<evidence type="ECO:0000256" key="4">
    <source>
        <dbReference type="ARBA" id="ARBA00022840"/>
    </source>
</evidence>
<dbReference type="PROSITE" id="PS50112">
    <property type="entry name" value="PAS"/>
    <property type="match status" value="1"/>
</dbReference>
<dbReference type="PANTHER" id="PTHR44757">
    <property type="entry name" value="DIGUANYLATE CYCLASE DGCP"/>
    <property type="match status" value="1"/>
</dbReference>
<dbReference type="NCBIfam" id="TIGR00254">
    <property type="entry name" value="GGDEF"/>
    <property type="match status" value="1"/>
</dbReference>
<dbReference type="SMART" id="SM00052">
    <property type="entry name" value="EAL"/>
    <property type="match status" value="1"/>
</dbReference>
<keyword evidence="4" id="KW-0067">ATP-binding</keyword>
<keyword evidence="11" id="KW-1185">Reference proteome</keyword>
<dbReference type="RefSeq" id="WP_076460626.1">
    <property type="nucleotide sequence ID" value="NZ_FTMN01000001.1"/>
</dbReference>
<dbReference type="SUPFAM" id="SSF55073">
    <property type="entry name" value="Nucleotide cyclase"/>
    <property type="match status" value="1"/>
</dbReference>
<dbReference type="CDD" id="cd01948">
    <property type="entry name" value="EAL"/>
    <property type="match status" value="1"/>
</dbReference>
<dbReference type="InterPro" id="IPR013767">
    <property type="entry name" value="PAS_fold"/>
</dbReference>
<dbReference type="InterPro" id="IPR001633">
    <property type="entry name" value="EAL_dom"/>
</dbReference>
<dbReference type="NCBIfam" id="TIGR00229">
    <property type="entry name" value="sensory_box"/>
    <property type="match status" value="1"/>
</dbReference>
<dbReference type="AlphaFoldDB" id="A0A1N6NTY8"/>
<proteinExistence type="predicted"/>
<evidence type="ECO:0000256" key="6">
    <source>
        <dbReference type="ARBA" id="ARBA00070616"/>
    </source>
</evidence>
<dbReference type="InterPro" id="IPR029787">
    <property type="entry name" value="Nucleotide_cyclase"/>
</dbReference>
<dbReference type="InterPro" id="IPR035965">
    <property type="entry name" value="PAS-like_dom_sf"/>
</dbReference>
<feature type="domain" description="GGDEF" evidence="9">
    <location>
        <begin position="298"/>
        <end position="431"/>
    </location>
</feature>
<dbReference type="Pfam" id="PF00990">
    <property type="entry name" value="GGDEF"/>
    <property type="match status" value="1"/>
</dbReference>
<dbReference type="EMBL" id="FTMN01000001">
    <property type="protein sequence ID" value="SIP95575.1"/>
    <property type="molecule type" value="Genomic_DNA"/>
</dbReference>
<evidence type="ECO:0000259" key="8">
    <source>
        <dbReference type="PROSITE" id="PS50883"/>
    </source>
</evidence>
<dbReference type="InterPro" id="IPR035919">
    <property type="entry name" value="EAL_sf"/>
</dbReference>
<dbReference type="Pfam" id="PF00989">
    <property type="entry name" value="PAS"/>
    <property type="match status" value="1"/>
</dbReference>
<gene>
    <name evidence="10" type="ORF">SAMN05421647_101561</name>
</gene>
<evidence type="ECO:0000256" key="2">
    <source>
        <dbReference type="ARBA" id="ARBA00022741"/>
    </source>
</evidence>
<dbReference type="PANTHER" id="PTHR44757:SF2">
    <property type="entry name" value="BIOFILM ARCHITECTURE MAINTENANCE PROTEIN MBAA"/>
    <property type="match status" value="1"/>
</dbReference>
<dbReference type="GO" id="GO:0006355">
    <property type="term" value="P:regulation of DNA-templated transcription"/>
    <property type="evidence" value="ECO:0007669"/>
    <property type="project" value="InterPro"/>
</dbReference>
<feature type="domain" description="EAL" evidence="8">
    <location>
        <begin position="440"/>
        <end position="692"/>
    </location>
</feature>
<reference evidence="10 11" key="1">
    <citation type="submission" date="2017-01" db="EMBL/GenBank/DDBJ databases">
        <authorList>
            <person name="Mah S.A."/>
            <person name="Swanson W.J."/>
            <person name="Moy G.W."/>
            <person name="Vacquier V.D."/>
        </authorList>
    </citation>
    <scope>NUCLEOTIDE SEQUENCE [LARGE SCALE GENOMIC DNA]</scope>
    <source>
        <strain evidence="10 11">DSM 7027</strain>
    </source>
</reference>
<evidence type="ECO:0000256" key="3">
    <source>
        <dbReference type="ARBA" id="ARBA00022777"/>
    </source>
</evidence>
<dbReference type="InterPro" id="IPR052155">
    <property type="entry name" value="Biofilm_reg_signaling"/>
</dbReference>
<dbReference type="Gene3D" id="3.30.70.270">
    <property type="match status" value="1"/>
</dbReference>
<dbReference type="Gene3D" id="3.20.20.450">
    <property type="entry name" value="EAL domain"/>
    <property type="match status" value="1"/>
</dbReference>
<keyword evidence="3" id="KW-0418">Kinase</keyword>
<dbReference type="PROSITE" id="PS50883">
    <property type="entry name" value="EAL"/>
    <property type="match status" value="1"/>
</dbReference>
<keyword evidence="1" id="KW-0808">Transferase</keyword>
<dbReference type="Gene3D" id="3.30.450.20">
    <property type="entry name" value="PAS domain"/>
    <property type="match status" value="2"/>
</dbReference>
<dbReference type="InterPro" id="IPR043128">
    <property type="entry name" value="Rev_trsase/Diguanyl_cyclase"/>
</dbReference>
<accession>A0A1N6NTY8</accession>
<comment type="function">
    <text evidence="5">Putative oxygen sensor; modulates the activity of FixJ, a transcriptional activator of nitrogen fixation fixK gene. FixL probably acts as a kinase that phosphorylates FixJ.</text>
</comment>
<dbReference type="Pfam" id="PF00563">
    <property type="entry name" value="EAL"/>
    <property type="match status" value="1"/>
</dbReference>
<keyword evidence="2" id="KW-0547">Nucleotide-binding</keyword>